<dbReference type="GO" id="GO:0043190">
    <property type="term" value="C:ATP-binding cassette (ABC) transporter complex"/>
    <property type="evidence" value="ECO:0007669"/>
    <property type="project" value="InterPro"/>
</dbReference>
<dbReference type="PROSITE" id="PS00211">
    <property type="entry name" value="ABC_TRANSPORTER_1"/>
    <property type="match status" value="1"/>
</dbReference>
<evidence type="ECO:0000256" key="3">
    <source>
        <dbReference type="ARBA" id="ARBA00022519"/>
    </source>
</evidence>
<dbReference type="PANTHER" id="PTHR42781:SF5">
    <property type="entry name" value="PUTRESCINE TRANSPORT ATP-BINDING PROTEIN POTG"/>
    <property type="match status" value="1"/>
</dbReference>
<keyword evidence="6 8" id="KW-1278">Translocase</keyword>
<evidence type="ECO:0000256" key="6">
    <source>
        <dbReference type="ARBA" id="ARBA00022967"/>
    </source>
</evidence>
<dbReference type="GO" id="GO:0015594">
    <property type="term" value="F:ABC-type putrescine transporter activity"/>
    <property type="evidence" value="ECO:0007669"/>
    <property type="project" value="InterPro"/>
</dbReference>
<evidence type="ECO:0000259" key="9">
    <source>
        <dbReference type="PROSITE" id="PS50893"/>
    </source>
</evidence>
<keyword evidence="2 8" id="KW-1003">Cell membrane</keyword>
<dbReference type="EMBL" id="SMSI01000001">
    <property type="protein sequence ID" value="TDH38306.1"/>
    <property type="molecule type" value="Genomic_DNA"/>
</dbReference>
<feature type="domain" description="ABC transporter" evidence="9">
    <location>
        <begin position="23"/>
        <end position="253"/>
    </location>
</feature>
<dbReference type="Pfam" id="PF00005">
    <property type="entry name" value="ABC_tran"/>
    <property type="match status" value="1"/>
</dbReference>
<dbReference type="Gene3D" id="2.40.50.100">
    <property type="match status" value="1"/>
</dbReference>
<dbReference type="InterPro" id="IPR003593">
    <property type="entry name" value="AAA+_ATPase"/>
</dbReference>
<dbReference type="Proteomes" id="UP000295131">
    <property type="component" value="Unassembled WGS sequence"/>
</dbReference>
<evidence type="ECO:0000256" key="5">
    <source>
        <dbReference type="ARBA" id="ARBA00022840"/>
    </source>
</evidence>
<dbReference type="CDD" id="cd03300">
    <property type="entry name" value="ABC_PotA_N"/>
    <property type="match status" value="1"/>
</dbReference>
<evidence type="ECO:0000256" key="7">
    <source>
        <dbReference type="ARBA" id="ARBA00023136"/>
    </source>
</evidence>
<dbReference type="Pfam" id="PF08402">
    <property type="entry name" value="TOBE_2"/>
    <property type="match status" value="1"/>
</dbReference>
<comment type="catalytic activity">
    <reaction evidence="8">
        <text>ATP + H2O + polyamine-[polyamine-binding protein]Side 1 = ADP + phosphate + polyamineSide 2 + [polyamine-binding protein]Side 1.</text>
        <dbReference type="EC" id="7.6.2.11"/>
    </reaction>
</comment>
<dbReference type="InterPro" id="IPR050093">
    <property type="entry name" value="ABC_SmlMolc_Importer"/>
</dbReference>
<dbReference type="InterPro" id="IPR013611">
    <property type="entry name" value="Transp-assoc_OB_typ2"/>
</dbReference>
<dbReference type="SUPFAM" id="SSF52540">
    <property type="entry name" value="P-loop containing nucleoside triphosphate hydrolases"/>
    <property type="match status" value="1"/>
</dbReference>
<dbReference type="RefSeq" id="WP_133283141.1">
    <property type="nucleotide sequence ID" value="NZ_SMSI01000001.1"/>
</dbReference>
<gene>
    <name evidence="8" type="primary">potA</name>
    <name evidence="10" type="ORF">E2A64_04105</name>
</gene>
<dbReference type="InterPro" id="IPR027417">
    <property type="entry name" value="P-loop_NTPase"/>
</dbReference>
<keyword evidence="5 8" id="KW-0067">ATP-binding</keyword>
<keyword evidence="1 8" id="KW-0813">Transport</keyword>
<dbReference type="AlphaFoldDB" id="A0A4R5PMU3"/>
<name>A0A4R5PMU3_9HYPH</name>
<dbReference type="PANTHER" id="PTHR42781">
    <property type="entry name" value="SPERMIDINE/PUTRESCINE IMPORT ATP-BINDING PROTEIN POTA"/>
    <property type="match status" value="1"/>
</dbReference>
<evidence type="ECO:0000256" key="4">
    <source>
        <dbReference type="ARBA" id="ARBA00022741"/>
    </source>
</evidence>
<dbReference type="SMART" id="SM00382">
    <property type="entry name" value="AAA"/>
    <property type="match status" value="1"/>
</dbReference>
<dbReference type="Gene3D" id="3.40.50.300">
    <property type="entry name" value="P-loop containing nucleotide triphosphate hydrolases"/>
    <property type="match status" value="1"/>
</dbReference>
<dbReference type="NCBIfam" id="TIGR01187">
    <property type="entry name" value="potA"/>
    <property type="match status" value="1"/>
</dbReference>
<comment type="caution">
    <text evidence="10">The sequence shown here is derived from an EMBL/GenBank/DDBJ whole genome shotgun (WGS) entry which is preliminary data.</text>
</comment>
<dbReference type="InterPro" id="IPR017879">
    <property type="entry name" value="PotA_ATP-bd"/>
</dbReference>
<dbReference type="PROSITE" id="PS50893">
    <property type="entry name" value="ABC_TRANSPORTER_2"/>
    <property type="match status" value="1"/>
</dbReference>
<evidence type="ECO:0000256" key="2">
    <source>
        <dbReference type="ARBA" id="ARBA00022475"/>
    </source>
</evidence>
<sequence length="379" mass="42526">MKSLGNVRRSFAPWIDPKSVPYIRFENVTKKFGDFTAVDNLSLDIFEREFFSLLGPSGCGKTTLLRMLAGFENPTEGDIFLDGQSLKGVAPHNRPVNMMFQSYALFPHMSVEQNIAFGLKQAKMNKSEISDRVQQMLKLVKLEKFAKRKPHQLSGGQRQRVALARSVAKRPKLLLLDEPLGALDKKLREETQFELMDLQQELGLTFVIVTHDQDEAMTMSDRIAVMDAGVVKQIGTPAEVYEAPDSRYVADFIGSVNIFEGEVKQNADGLVKLDSPDGFSEIQAVEDHKFETGQKLFLAIRPEKMNLTRERPTDANAASGEVWEIAYMGDVTNYIVKLDGGKMVRASTINRKRAVENPIGYDEVIWVSFEPDGGTLLDR</sequence>
<keyword evidence="11" id="KW-1185">Reference proteome</keyword>
<dbReference type="InterPro" id="IPR005893">
    <property type="entry name" value="PotA-like"/>
</dbReference>
<protein>
    <recommendedName>
        <fullName evidence="8">Spermidine/putrescine import ATP-binding protein PotA</fullName>
        <ecNumber evidence="8">7.6.2.11</ecNumber>
    </recommendedName>
</protein>
<dbReference type="SUPFAM" id="SSF50331">
    <property type="entry name" value="MOP-like"/>
    <property type="match status" value="1"/>
</dbReference>
<accession>A0A4R5PMU3</accession>
<dbReference type="GO" id="GO:0005524">
    <property type="term" value="F:ATP binding"/>
    <property type="evidence" value="ECO:0007669"/>
    <property type="project" value="UniProtKB-KW"/>
</dbReference>
<proteinExistence type="inferred from homology"/>
<keyword evidence="7 8" id="KW-0472">Membrane</keyword>
<evidence type="ECO:0000256" key="8">
    <source>
        <dbReference type="RuleBase" id="RU364083"/>
    </source>
</evidence>
<evidence type="ECO:0000313" key="11">
    <source>
        <dbReference type="Proteomes" id="UP000295131"/>
    </source>
</evidence>
<dbReference type="InterPro" id="IPR017871">
    <property type="entry name" value="ABC_transporter-like_CS"/>
</dbReference>
<reference evidence="10 11" key="1">
    <citation type="journal article" date="2013" name="Int. J. Syst. Evol. Microbiol.">
        <title>Hoeflea suaedae sp. nov., an endophytic bacterium isolated from the root of the halophyte Suaeda maritima.</title>
        <authorList>
            <person name="Chung E.J."/>
            <person name="Park J.A."/>
            <person name="Pramanik P."/>
            <person name="Bibi F."/>
            <person name="Jeon C.O."/>
            <person name="Chung Y.R."/>
        </authorList>
    </citation>
    <scope>NUCLEOTIDE SEQUENCE [LARGE SCALE GENOMIC DNA]</scope>
    <source>
        <strain evidence="10 11">YC6898</strain>
    </source>
</reference>
<organism evidence="10 11">
    <name type="scientific">Pseudohoeflea suaedae</name>
    <dbReference type="NCBI Taxonomy" id="877384"/>
    <lineage>
        <taxon>Bacteria</taxon>
        <taxon>Pseudomonadati</taxon>
        <taxon>Pseudomonadota</taxon>
        <taxon>Alphaproteobacteria</taxon>
        <taxon>Hyphomicrobiales</taxon>
        <taxon>Rhizobiaceae</taxon>
        <taxon>Pseudohoeflea</taxon>
    </lineage>
</organism>
<evidence type="ECO:0000313" key="10">
    <source>
        <dbReference type="EMBL" id="TDH38306.1"/>
    </source>
</evidence>
<dbReference type="InterPro" id="IPR008995">
    <property type="entry name" value="Mo/tungstate-bd_C_term_dom"/>
</dbReference>
<dbReference type="OrthoDB" id="9802264at2"/>
<dbReference type="InterPro" id="IPR003439">
    <property type="entry name" value="ABC_transporter-like_ATP-bd"/>
</dbReference>
<comment type="similarity">
    <text evidence="8">Belongs to the ABC transporter superfamily. Spermidine/putrescine importer (TC 3.A.1.11.1) family.</text>
</comment>
<dbReference type="FunFam" id="3.40.50.300:FF:000133">
    <property type="entry name" value="Spermidine/putrescine import ATP-binding protein PotA"/>
    <property type="match status" value="1"/>
</dbReference>
<keyword evidence="3" id="KW-0997">Cell inner membrane</keyword>
<comment type="function">
    <text evidence="8">Part of the ABC transporter complex PotABCD involved in spermidine/putrescine import. Responsible for energy coupling to the transport system.</text>
</comment>
<evidence type="ECO:0000256" key="1">
    <source>
        <dbReference type="ARBA" id="ARBA00022448"/>
    </source>
</evidence>
<keyword evidence="4 8" id="KW-0547">Nucleotide-binding</keyword>
<dbReference type="GO" id="GO:0016887">
    <property type="term" value="F:ATP hydrolysis activity"/>
    <property type="evidence" value="ECO:0007669"/>
    <property type="project" value="InterPro"/>
</dbReference>
<comment type="subunit">
    <text evidence="8">The complex is composed of two ATP-binding proteins (PotA), two transmembrane proteins (PotB and PotC) and a solute-binding protein (PotD).</text>
</comment>
<dbReference type="EC" id="7.6.2.11" evidence="8"/>